<comment type="caution">
    <text evidence="3">The sequence shown here is derived from an EMBL/GenBank/DDBJ whole genome shotgun (WGS) entry which is preliminary data.</text>
</comment>
<dbReference type="InterPro" id="IPR027417">
    <property type="entry name" value="P-loop_NTPase"/>
</dbReference>
<dbReference type="EMBL" id="BJZO01000011">
    <property type="protein sequence ID" value="GEO80509.1"/>
    <property type="molecule type" value="Genomic_DNA"/>
</dbReference>
<dbReference type="RefSeq" id="WP_147162620.1">
    <property type="nucleotide sequence ID" value="NZ_BJZO01000011.1"/>
</dbReference>
<dbReference type="Gene3D" id="3.40.50.300">
    <property type="entry name" value="P-loop containing nucleotide triphosphate hydrolases"/>
    <property type="match status" value="1"/>
</dbReference>
<dbReference type="Pfam" id="PF17396">
    <property type="entry name" value="DUF1611_N"/>
    <property type="match status" value="1"/>
</dbReference>
<dbReference type="PANTHER" id="PTHR40690">
    <property type="entry name" value="GLL3100 PROTEIN"/>
    <property type="match status" value="1"/>
</dbReference>
<accession>A0A512H4V9</accession>
<keyword evidence="4" id="KW-1185">Reference proteome</keyword>
<dbReference type="Proteomes" id="UP000321567">
    <property type="component" value="Unassembled WGS sequence"/>
</dbReference>
<dbReference type="InterPro" id="IPR035086">
    <property type="entry name" value="DgcN-like_C"/>
</dbReference>
<evidence type="ECO:0000259" key="2">
    <source>
        <dbReference type="Pfam" id="PF17396"/>
    </source>
</evidence>
<protein>
    <recommendedName>
        <fullName evidence="5">EBNA-1 nuclear protein</fullName>
    </recommendedName>
</protein>
<name>A0A512H4V9_9PROT</name>
<dbReference type="NCBIfam" id="NF041892">
    <property type="entry name" value="DgcN"/>
    <property type="match status" value="1"/>
</dbReference>
<dbReference type="AlphaFoldDB" id="A0A512H4V9"/>
<dbReference type="InterPro" id="IPR035402">
    <property type="entry name" value="DgcN-like_N"/>
</dbReference>
<dbReference type="PANTHER" id="PTHR40690:SF1">
    <property type="entry name" value="DUF1611 DOMAIN-CONTAINING PROTEIN"/>
    <property type="match status" value="1"/>
</dbReference>
<dbReference type="OrthoDB" id="9778498at2"/>
<feature type="domain" description="D-glutamate N-acetyltransferase-like C-terminal" evidence="1">
    <location>
        <begin position="131"/>
        <end position="328"/>
    </location>
</feature>
<dbReference type="InterPro" id="IPR011669">
    <property type="entry name" value="DgcN-like"/>
</dbReference>
<dbReference type="SUPFAM" id="SSF52540">
    <property type="entry name" value="P-loop containing nucleoside triphosphate hydrolases"/>
    <property type="match status" value="1"/>
</dbReference>
<reference evidence="3 4" key="1">
    <citation type="submission" date="2019-07" db="EMBL/GenBank/DDBJ databases">
        <title>Whole genome shotgun sequence of Rhodospirillum oryzae NBRC 107573.</title>
        <authorList>
            <person name="Hosoyama A."/>
            <person name="Uohara A."/>
            <person name="Ohji S."/>
            <person name="Ichikawa N."/>
        </authorList>
    </citation>
    <scope>NUCLEOTIDE SEQUENCE [LARGE SCALE GENOMIC DNA]</scope>
    <source>
        <strain evidence="3 4">NBRC 107573</strain>
    </source>
</reference>
<dbReference type="PIRSF" id="PIRSF026760">
    <property type="entry name" value="UCP026760"/>
    <property type="match status" value="1"/>
</dbReference>
<evidence type="ECO:0000313" key="4">
    <source>
        <dbReference type="Proteomes" id="UP000321567"/>
    </source>
</evidence>
<evidence type="ECO:0000259" key="1">
    <source>
        <dbReference type="Pfam" id="PF07755"/>
    </source>
</evidence>
<feature type="domain" description="D-glutamate N-acetyltransferase-like N-terminal" evidence="2">
    <location>
        <begin position="42"/>
        <end position="125"/>
    </location>
</feature>
<organism evidence="3 4">
    <name type="scientific">Pararhodospirillum oryzae</name>
    <dbReference type="NCBI Taxonomy" id="478448"/>
    <lineage>
        <taxon>Bacteria</taxon>
        <taxon>Pseudomonadati</taxon>
        <taxon>Pseudomonadota</taxon>
        <taxon>Alphaproteobacteria</taxon>
        <taxon>Rhodospirillales</taxon>
        <taxon>Rhodospirillaceae</taxon>
        <taxon>Pararhodospirillum</taxon>
    </lineage>
</organism>
<evidence type="ECO:0000313" key="3">
    <source>
        <dbReference type="EMBL" id="GEO80509.1"/>
    </source>
</evidence>
<proteinExistence type="predicted"/>
<sequence length="337" mass="35549">MPLHPPYLLFLGDAPDSLAAKTATGIRHWRPEWCRGQMRLPGCAADLGLPDMTLEEARAADVRTLVVGVANRGGVIGESWREILMKAVDMGFDVAAGLHERLTDVPGLVQAAQRAGVQLHDVRHPTGRLAVANGVPRSGRRVLAVGTDCSVGKMYTMLAMEREMKTRGLKATFRATGQTGILIAGGGISVDAVVADFISGAAEALSPENDADHWDLIEGQGSLFHPSYAGVSLGLLHGAQPDGLILCHEPGRAHMRGLPGRQLPSLDECIRLNLECARLTNPDAVVVGMAFNTAGLSTEAATRLLGQTADAYGMPCVDPVRTGVGQLVTALVGRFGS</sequence>
<dbReference type="Pfam" id="PF07755">
    <property type="entry name" value="DUF1611"/>
    <property type="match status" value="1"/>
</dbReference>
<gene>
    <name evidence="3" type="ORF">ROR02_06400</name>
</gene>
<dbReference type="Gene3D" id="3.40.50.720">
    <property type="entry name" value="NAD(P)-binding Rossmann-like Domain"/>
    <property type="match status" value="1"/>
</dbReference>
<evidence type="ECO:0008006" key="5">
    <source>
        <dbReference type="Google" id="ProtNLM"/>
    </source>
</evidence>